<proteinExistence type="predicted"/>
<keyword evidence="3" id="KW-1185">Reference proteome</keyword>
<name>A0A9P6ZU03_9AGAM</name>
<reference evidence="2" key="1">
    <citation type="journal article" date="2020" name="New Phytol.">
        <title>Comparative genomics reveals dynamic genome evolution in host specialist ectomycorrhizal fungi.</title>
        <authorList>
            <person name="Lofgren L.A."/>
            <person name="Nguyen N.H."/>
            <person name="Vilgalys R."/>
            <person name="Ruytinx J."/>
            <person name="Liao H.L."/>
            <person name="Branco S."/>
            <person name="Kuo A."/>
            <person name="LaButti K."/>
            <person name="Lipzen A."/>
            <person name="Andreopoulos W."/>
            <person name="Pangilinan J."/>
            <person name="Riley R."/>
            <person name="Hundley H."/>
            <person name="Na H."/>
            <person name="Barry K."/>
            <person name="Grigoriev I.V."/>
            <person name="Stajich J.E."/>
            <person name="Kennedy P.G."/>
        </authorList>
    </citation>
    <scope>NUCLEOTIDE SEQUENCE</scope>
    <source>
        <strain evidence="2">DOB743</strain>
    </source>
</reference>
<dbReference type="EMBL" id="JABBWD010000031">
    <property type="protein sequence ID" value="KAG1775826.1"/>
    <property type="molecule type" value="Genomic_DNA"/>
</dbReference>
<feature type="region of interest" description="Disordered" evidence="1">
    <location>
        <begin position="103"/>
        <end position="124"/>
    </location>
</feature>
<feature type="non-terminal residue" evidence="2">
    <location>
        <position position="1"/>
    </location>
</feature>
<dbReference type="Proteomes" id="UP000714275">
    <property type="component" value="Unassembled WGS sequence"/>
</dbReference>
<evidence type="ECO:0000313" key="2">
    <source>
        <dbReference type="EMBL" id="KAG1775826.1"/>
    </source>
</evidence>
<protein>
    <submittedName>
        <fullName evidence="2">Uncharacterized protein</fullName>
    </submittedName>
</protein>
<sequence length="148" mass="17097">IFGFVDPSDILRGCHIIPQFSQGLWHLDGKGVSNCAQDKLDWRCYYINCFVDRDMFMRYNWGLGVGHIYIHTNHENVNTNPSVNGEGFEDFEEEEVTSLQDCGMDVEVSDSDSGSDSDNDSEDLEQCLNYYNSDEYNMLHSARERKWT</sequence>
<evidence type="ECO:0000256" key="1">
    <source>
        <dbReference type="SAM" id="MobiDB-lite"/>
    </source>
</evidence>
<dbReference type="AlphaFoldDB" id="A0A9P6ZU03"/>
<comment type="caution">
    <text evidence="2">The sequence shown here is derived from an EMBL/GenBank/DDBJ whole genome shotgun (WGS) entry which is preliminary data.</text>
</comment>
<feature type="compositionally biased region" description="Acidic residues" evidence="1">
    <location>
        <begin position="107"/>
        <end position="124"/>
    </location>
</feature>
<evidence type="ECO:0000313" key="3">
    <source>
        <dbReference type="Proteomes" id="UP000714275"/>
    </source>
</evidence>
<dbReference type="OrthoDB" id="3267098at2759"/>
<accession>A0A9P6ZU03</accession>
<organism evidence="2 3">
    <name type="scientific">Suillus placidus</name>
    <dbReference type="NCBI Taxonomy" id="48579"/>
    <lineage>
        <taxon>Eukaryota</taxon>
        <taxon>Fungi</taxon>
        <taxon>Dikarya</taxon>
        <taxon>Basidiomycota</taxon>
        <taxon>Agaricomycotina</taxon>
        <taxon>Agaricomycetes</taxon>
        <taxon>Agaricomycetidae</taxon>
        <taxon>Boletales</taxon>
        <taxon>Suillineae</taxon>
        <taxon>Suillaceae</taxon>
        <taxon>Suillus</taxon>
    </lineage>
</organism>
<gene>
    <name evidence="2" type="ORF">EV702DRAFT_972611</name>
</gene>